<dbReference type="Proteomes" id="UP001162060">
    <property type="component" value="Unassembled WGS sequence"/>
</dbReference>
<comment type="caution">
    <text evidence="2">The sequence shown here is derived from an EMBL/GenBank/DDBJ whole genome shotgun (WGS) entry which is preliminary data.</text>
</comment>
<accession>A0AAV1UJM4</accession>
<feature type="region of interest" description="Disordered" evidence="1">
    <location>
        <begin position="370"/>
        <end position="418"/>
    </location>
</feature>
<sequence length="541" mass="60483">MSGALTSQRRGGRVRGAEGYHTEDIRALLRCVKNVVPTTAEEWSHVLDQYRTTHAVPNTRAQRDTSSLKAKFKQLAREFRPEESSRWDVQEAGAIWQLIQTKMVAGQCLQRRGGRARGAEGFSAADAQCILKIIRKLLPVSKHEWNHAADEYCRDYAVPNNRLGRDGLSLKRKFRNWLKTDVDDTVRAEVSVALGVQAEIDAKMTKVTRTTPLKELGTEKLVGTTTMGDGDMEETRTGDGTDAVVDAEAEAGREASSTTSSEGGDRTSATDSRRGGRVVGSEGYSVSDRRALLSFVREVLPLDATGWEQVLQLYRTKHAGPNNRAARNVTGVKSKFRQLVNWRHETDVWTKEHGDILEARAIQQEIDLRSSLGKRQRSEGASSVPSSRTPEKNVPEDGEENPVASSSTEPSNNSQSMRQHVVTGCVGTEQVPDSAHVDERLIDGVAEANVAKSAPSDIVSRELDLLKQRERREAEQAAWDKERSMREKQRIYMESWTVVCDRLRALYRERATEDNPEIISEFDDEIAVLKKKKQRLTSLMI</sequence>
<feature type="compositionally biased region" description="Polar residues" evidence="1">
    <location>
        <begin position="379"/>
        <end position="388"/>
    </location>
</feature>
<dbReference type="EMBL" id="CAKLBY020000195">
    <property type="protein sequence ID" value="CAK7933615.1"/>
    <property type="molecule type" value="Genomic_DNA"/>
</dbReference>
<reference evidence="2" key="1">
    <citation type="submission" date="2024-01" db="EMBL/GenBank/DDBJ databases">
        <authorList>
            <person name="Webb A."/>
        </authorList>
    </citation>
    <scope>NUCLEOTIDE SEQUENCE</scope>
    <source>
        <strain evidence="2">Pm1</strain>
    </source>
</reference>
<gene>
    <name evidence="2" type="ORF">PM001_LOCUS18765</name>
</gene>
<evidence type="ECO:0000313" key="3">
    <source>
        <dbReference type="Proteomes" id="UP001162060"/>
    </source>
</evidence>
<dbReference type="PANTHER" id="PTHR34409:SF1">
    <property type="entry name" value="MYB-LIKE DOMAIN-CONTAINING PROTEIN"/>
    <property type="match status" value="1"/>
</dbReference>
<feature type="compositionally biased region" description="Low complexity" evidence="1">
    <location>
        <begin position="405"/>
        <end position="416"/>
    </location>
</feature>
<feature type="region of interest" description="Disordered" evidence="1">
    <location>
        <begin position="249"/>
        <end position="281"/>
    </location>
</feature>
<dbReference type="PANTHER" id="PTHR34409">
    <property type="entry name" value="SET DOMAIN-CONTAINING PROTEIN"/>
    <property type="match status" value="1"/>
</dbReference>
<dbReference type="AlphaFoldDB" id="A0AAV1UJM4"/>
<organism evidence="2 3">
    <name type="scientific">Peronospora matthiolae</name>
    <dbReference type="NCBI Taxonomy" id="2874970"/>
    <lineage>
        <taxon>Eukaryota</taxon>
        <taxon>Sar</taxon>
        <taxon>Stramenopiles</taxon>
        <taxon>Oomycota</taxon>
        <taxon>Peronosporomycetes</taxon>
        <taxon>Peronosporales</taxon>
        <taxon>Peronosporaceae</taxon>
        <taxon>Peronospora</taxon>
    </lineage>
</organism>
<protein>
    <submittedName>
        <fullName evidence="2">Uncharacterized protein</fullName>
    </submittedName>
</protein>
<evidence type="ECO:0000313" key="2">
    <source>
        <dbReference type="EMBL" id="CAK7933615.1"/>
    </source>
</evidence>
<evidence type="ECO:0000256" key="1">
    <source>
        <dbReference type="SAM" id="MobiDB-lite"/>
    </source>
</evidence>
<name>A0AAV1UJM4_9STRA</name>
<proteinExistence type="predicted"/>
<feature type="compositionally biased region" description="Polar residues" evidence="1">
    <location>
        <begin position="255"/>
        <end position="270"/>
    </location>
</feature>